<feature type="non-terminal residue" evidence="1">
    <location>
        <position position="1"/>
    </location>
</feature>
<organism evidence="1">
    <name type="scientific">marine sediment metagenome</name>
    <dbReference type="NCBI Taxonomy" id="412755"/>
    <lineage>
        <taxon>unclassified sequences</taxon>
        <taxon>metagenomes</taxon>
        <taxon>ecological metagenomes</taxon>
    </lineage>
</organism>
<comment type="caution">
    <text evidence="1">The sequence shown here is derived from an EMBL/GenBank/DDBJ whole genome shotgun (WGS) entry which is preliminary data.</text>
</comment>
<dbReference type="EMBL" id="BARW01010985">
    <property type="protein sequence ID" value="GAI82830.1"/>
    <property type="molecule type" value="Genomic_DNA"/>
</dbReference>
<dbReference type="AlphaFoldDB" id="X1T5E6"/>
<gene>
    <name evidence="1" type="ORF">S12H4_21375</name>
</gene>
<sequence length="56" mass="6226">AQMTSIGVNNGFLLKDCAVKLTGEMESKSLQEYRAAKFGYLAQTYDTVLMFKKGDN</sequence>
<reference evidence="1" key="1">
    <citation type="journal article" date="2014" name="Front. Microbiol.">
        <title>High frequency of phylogenetically diverse reductive dehalogenase-homologous genes in deep subseafloor sedimentary metagenomes.</title>
        <authorList>
            <person name="Kawai M."/>
            <person name="Futagami T."/>
            <person name="Toyoda A."/>
            <person name="Takaki Y."/>
            <person name="Nishi S."/>
            <person name="Hori S."/>
            <person name="Arai W."/>
            <person name="Tsubouchi T."/>
            <person name="Morono Y."/>
            <person name="Uchiyama I."/>
            <person name="Ito T."/>
            <person name="Fujiyama A."/>
            <person name="Inagaki F."/>
            <person name="Takami H."/>
        </authorList>
    </citation>
    <scope>NUCLEOTIDE SEQUENCE</scope>
    <source>
        <strain evidence="1">Expedition CK06-06</strain>
    </source>
</reference>
<evidence type="ECO:0000313" key="1">
    <source>
        <dbReference type="EMBL" id="GAI82830.1"/>
    </source>
</evidence>
<proteinExistence type="predicted"/>
<accession>X1T5E6</accession>
<protein>
    <submittedName>
        <fullName evidence="1">Uncharacterized protein</fullName>
    </submittedName>
</protein>
<name>X1T5E6_9ZZZZ</name>